<dbReference type="EMBL" id="OCMY01000001">
    <property type="protein sequence ID" value="SOD37524.1"/>
    <property type="molecule type" value="Genomic_DNA"/>
</dbReference>
<proteinExistence type="predicted"/>
<accession>A0A286BTQ0</accession>
<dbReference type="InterPro" id="IPR008966">
    <property type="entry name" value="Adhesion_dom_sf"/>
</dbReference>
<dbReference type="Proteomes" id="UP000219271">
    <property type="component" value="Unassembled WGS sequence"/>
</dbReference>
<dbReference type="OrthoDB" id="6522787at2"/>
<name>A0A286BTQ0_9GAMM</name>
<reference evidence="3" key="1">
    <citation type="submission" date="2017-09" db="EMBL/GenBank/DDBJ databases">
        <authorList>
            <person name="Varghese N."/>
            <person name="Submissions S."/>
        </authorList>
    </citation>
    <scope>NUCLEOTIDE SEQUENCE [LARGE SCALE GENOMIC DNA]</scope>
    <source>
        <strain evidence="3">JKS000234</strain>
    </source>
</reference>
<protein>
    <submittedName>
        <fullName evidence="2">Pilin (Type 1 fimbria component protein)</fullName>
    </submittedName>
</protein>
<gene>
    <name evidence="2" type="ORF">SAMN06273570_1884</name>
</gene>
<evidence type="ECO:0000313" key="3">
    <source>
        <dbReference type="Proteomes" id="UP000219271"/>
    </source>
</evidence>
<dbReference type="RefSeq" id="WP_097095563.1">
    <property type="nucleotide sequence ID" value="NZ_OCMY01000001.1"/>
</dbReference>
<feature type="chain" id="PRO_5013126399" evidence="1">
    <location>
        <begin position="24"/>
        <end position="156"/>
    </location>
</feature>
<dbReference type="AlphaFoldDB" id="A0A286BTQ0"/>
<evidence type="ECO:0000256" key="1">
    <source>
        <dbReference type="SAM" id="SignalP"/>
    </source>
</evidence>
<keyword evidence="1" id="KW-0732">Signal</keyword>
<sequence>MKINVIKSVAMMALFTFSSSLMAAIDSGRVTIRGQIVKGDEPCKIVHQNSDQAIELSNAKAIKFSLKINQCAHETLENITATFTGPETEESLLALSDDAAVMLQHSNGKVIKMRNTPEPQLVLSKNNTLDFTATLKGMNNTKISGSAMSQLTLAYE</sequence>
<organism evidence="2 3">
    <name type="scientific">Candidatus Pantoea floridensis</name>
    <dbReference type="NCBI Taxonomy" id="1938870"/>
    <lineage>
        <taxon>Bacteria</taxon>
        <taxon>Pseudomonadati</taxon>
        <taxon>Pseudomonadota</taxon>
        <taxon>Gammaproteobacteria</taxon>
        <taxon>Enterobacterales</taxon>
        <taxon>Erwiniaceae</taxon>
        <taxon>Pantoea</taxon>
    </lineage>
</organism>
<dbReference type="GO" id="GO:0009289">
    <property type="term" value="C:pilus"/>
    <property type="evidence" value="ECO:0007669"/>
    <property type="project" value="InterPro"/>
</dbReference>
<feature type="signal peptide" evidence="1">
    <location>
        <begin position="1"/>
        <end position="23"/>
    </location>
</feature>
<dbReference type="SUPFAM" id="SSF49401">
    <property type="entry name" value="Bacterial adhesins"/>
    <property type="match status" value="1"/>
</dbReference>
<keyword evidence="3" id="KW-1185">Reference proteome</keyword>
<dbReference type="InterPro" id="IPR036937">
    <property type="entry name" value="Adhesion_dom_fimbrial_sf"/>
</dbReference>
<dbReference type="Gene3D" id="2.60.40.1090">
    <property type="entry name" value="Fimbrial-type adhesion domain"/>
    <property type="match status" value="1"/>
</dbReference>
<evidence type="ECO:0000313" key="2">
    <source>
        <dbReference type="EMBL" id="SOD37524.1"/>
    </source>
</evidence>
<dbReference type="GO" id="GO:0007155">
    <property type="term" value="P:cell adhesion"/>
    <property type="evidence" value="ECO:0007669"/>
    <property type="project" value="InterPro"/>
</dbReference>